<reference evidence="4" key="2">
    <citation type="journal article" date="2021" name="PeerJ">
        <title>Extensive microbial diversity within the chicken gut microbiome revealed by metagenomics and culture.</title>
        <authorList>
            <person name="Gilroy R."/>
            <person name="Ravi A."/>
            <person name="Getino M."/>
            <person name="Pursley I."/>
            <person name="Horton D.L."/>
            <person name="Alikhan N.F."/>
            <person name="Baker D."/>
            <person name="Gharbi K."/>
            <person name="Hall N."/>
            <person name="Watson M."/>
            <person name="Adriaenssens E.M."/>
            <person name="Foster-Nyarko E."/>
            <person name="Jarju S."/>
            <person name="Secka A."/>
            <person name="Antonio M."/>
            <person name="Oren A."/>
            <person name="Chaudhuri R.R."/>
            <person name="La Ragione R."/>
            <person name="Hildebrand F."/>
            <person name="Pallen M.J."/>
        </authorList>
    </citation>
    <scope>NUCLEOTIDE SEQUENCE</scope>
    <source>
        <strain evidence="4">10406</strain>
    </source>
</reference>
<accession>A0A9D1N967</accession>
<feature type="compositionally biased region" description="Low complexity" evidence="1">
    <location>
        <begin position="10"/>
        <end position="23"/>
    </location>
</feature>
<feature type="region of interest" description="Disordered" evidence="1">
    <location>
        <begin position="1"/>
        <end position="40"/>
    </location>
</feature>
<evidence type="ECO:0000259" key="3">
    <source>
        <dbReference type="Pfam" id="PF01595"/>
    </source>
</evidence>
<dbReference type="InterPro" id="IPR002550">
    <property type="entry name" value="CNNM"/>
</dbReference>
<reference evidence="4" key="1">
    <citation type="submission" date="2020-10" db="EMBL/GenBank/DDBJ databases">
        <authorList>
            <person name="Gilroy R."/>
        </authorList>
    </citation>
    <scope>NUCLEOTIDE SEQUENCE</scope>
    <source>
        <strain evidence="4">10406</strain>
    </source>
</reference>
<name>A0A9D1N967_9FIRM</name>
<protein>
    <submittedName>
        <fullName evidence="4">DUF21 domain-containing protein</fullName>
    </submittedName>
</protein>
<proteinExistence type="predicted"/>
<evidence type="ECO:0000313" key="4">
    <source>
        <dbReference type="EMBL" id="HIU98476.1"/>
    </source>
</evidence>
<feature type="transmembrane region" description="Helical" evidence="2">
    <location>
        <begin position="46"/>
        <end position="66"/>
    </location>
</feature>
<keyword evidence="2" id="KW-0472">Membrane</keyword>
<feature type="domain" description="CNNM transmembrane" evidence="3">
    <location>
        <begin position="81"/>
        <end position="211"/>
    </location>
</feature>
<keyword evidence="2" id="KW-0812">Transmembrane</keyword>
<dbReference type="Pfam" id="PF01595">
    <property type="entry name" value="CNNM"/>
    <property type="match status" value="1"/>
</dbReference>
<feature type="transmembrane region" description="Helical" evidence="2">
    <location>
        <begin position="138"/>
        <end position="159"/>
    </location>
</feature>
<evidence type="ECO:0000256" key="1">
    <source>
        <dbReference type="SAM" id="MobiDB-lite"/>
    </source>
</evidence>
<comment type="caution">
    <text evidence="4">The sequence shown here is derived from an EMBL/GenBank/DDBJ whole genome shotgun (WGS) entry which is preliminary data.</text>
</comment>
<organism evidence="4 5">
    <name type="scientific">Candidatus Limadaptatus stercoripullorum</name>
    <dbReference type="NCBI Taxonomy" id="2840846"/>
    <lineage>
        <taxon>Bacteria</taxon>
        <taxon>Bacillati</taxon>
        <taxon>Bacillota</taxon>
        <taxon>Clostridia</taxon>
        <taxon>Eubacteriales</taxon>
        <taxon>Candidatus Limadaptatus</taxon>
    </lineage>
</organism>
<feature type="compositionally biased region" description="Basic and acidic residues" evidence="1">
    <location>
        <begin position="234"/>
        <end position="251"/>
    </location>
</feature>
<feature type="compositionally biased region" description="Basic residues" evidence="1">
    <location>
        <begin position="217"/>
        <end position="230"/>
    </location>
</feature>
<evidence type="ECO:0000256" key="2">
    <source>
        <dbReference type="SAM" id="Phobius"/>
    </source>
</evidence>
<sequence length="312" mass="33300">MTQKRDPEITRQSAADTAAQSADPPKKAGQDAAPAKGGKPKKKRDLWAVKITVISLFLSAFISFLTELTSSAENIAVTVVILLFLIAASIMFDGIGVSVTSCDITPIVSMASKKEYGAKTAMWLVKNNEKVSNVCNDVIGDIFGIISGACGAAIAIRIVTMTDESWEQWTAIAVSAVVSALTIGGKAFLKNIAISKSKEFVLFVARIIAVFDPEERRRRRKAAEKKKKYAAKAAAEDGQPRPSERGKDPKRTVGKLSSKKTENTTAETEAAPLEEQPHPEPDPAVSPGEQPAPDETGEGCVSNPDNGAQDET</sequence>
<feature type="transmembrane region" description="Helical" evidence="2">
    <location>
        <begin position="72"/>
        <end position="92"/>
    </location>
</feature>
<keyword evidence="2" id="KW-1133">Transmembrane helix</keyword>
<feature type="transmembrane region" description="Helical" evidence="2">
    <location>
        <begin position="171"/>
        <end position="189"/>
    </location>
</feature>
<gene>
    <name evidence="4" type="ORF">IAC73_01360</name>
</gene>
<feature type="compositionally biased region" description="Low complexity" evidence="1">
    <location>
        <begin position="263"/>
        <end position="274"/>
    </location>
</feature>
<feature type="region of interest" description="Disordered" evidence="1">
    <location>
        <begin position="215"/>
        <end position="312"/>
    </location>
</feature>
<dbReference type="Proteomes" id="UP000886857">
    <property type="component" value="Unassembled WGS sequence"/>
</dbReference>
<evidence type="ECO:0000313" key="5">
    <source>
        <dbReference type="Proteomes" id="UP000886857"/>
    </source>
</evidence>
<dbReference type="AlphaFoldDB" id="A0A9D1N967"/>
<dbReference type="EMBL" id="DVOE01000016">
    <property type="protein sequence ID" value="HIU98476.1"/>
    <property type="molecule type" value="Genomic_DNA"/>
</dbReference>